<dbReference type="EMBL" id="CM037151">
    <property type="protein sequence ID" value="KAH7844927.1"/>
    <property type="molecule type" value="Genomic_DNA"/>
</dbReference>
<evidence type="ECO:0000313" key="1">
    <source>
        <dbReference type="EMBL" id="KAH7844927.1"/>
    </source>
</evidence>
<accession>A0ACB7XVX9</accession>
<proteinExistence type="predicted"/>
<comment type="caution">
    <text evidence="1">The sequence shown here is derived from an EMBL/GenBank/DDBJ whole genome shotgun (WGS) entry which is preliminary data.</text>
</comment>
<protein>
    <submittedName>
        <fullName evidence="1">Uncharacterized protein</fullName>
    </submittedName>
</protein>
<reference evidence="1 2" key="1">
    <citation type="journal article" date="2021" name="Hortic Res">
        <title>High-quality reference genome and annotation aids understanding of berry development for evergreen blueberry (Vaccinium darrowii).</title>
        <authorList>
            <person name="Yu J."/>
            <person name="Hulse-Kemp A.M."/>
            <person name="Babiker E."/>
            <person name="Staton M."/>
        </authorList>
    </citation>
    <scope>NUCLEOTIDE SEQUENCE [LARGE SCALE GENOMIC DNA]</scope>
    <source>
        <strain evidence="2">cv. NJ 8807/NJ 8810</strain>
        <tissue evidence="1">Young leaf</tissue>
    </source>
</reference>
<gene>
    <name evidence="1" type="ORF">Vadar_033290</name>
</gene>
<sequence>MLVDTFSCPAANVIWLRPIVAIPSLQLDILIMVKTKGPSKKKQQRGVDFKKIKCKLGRKLPPPQNATNTEIKSKAIVLPEQSVASEKAGLAVSRKGLTLKELLQQTSHHNPKVRKDALTGIKDIFLKHPTELRSHRLAVIEKLCERISDDDKLVRESLYQLLKTVVFPSCREESQGPFVSLMMAYIFNAMTHLAIDVRLMAFKFFDLVVRQYLSSFSMHAEKNYEDILRKNQFYLPDKGKLKTALAGLVHCLLLLPSSKEGHDSSRETDVAAQGILHAFEPEAPKDSVEFSVINKKLKDLMPVLVTCFQDFIRLAHTMTQLDPQSFDCMLFILQSIDLVVKFFASGIGGCKLELQVSMPSHDGLAATIQGQTIMPSFSKKLFDLFPLNPTYNLSGKDDDKYFILNILITEILLRSIDWLCPPVALVEKFLDFFTTALSEEVCSGTQSGKALHKKHAFTNIFRSCNLESSLKWACLSAIEEMLVPKQGLKYLDASDQEELDYQITWIRELPLILIMLGDRNPLRSRSVLGLLLRLGQSSLSNTLFAQEYDNMQYSWMREMYLMVLLLGLMELLRSFLSVAFIISLLWIPPCSSHLLALAYVSTPGVSNSRSFIMKLPVLNL</sequence>
<name>A0ACB7XVX9_9ERIC</name>
<dbReference type="Proteomes" id="UP000828048">
    <property type="component" value="Chromosome 1"/>
</dbReference>
<organism evidence="1 2">
    <name type="scientific">Vaccinium darrowii</name>
    <dbReference type="NCBI Taxonomy" id="229202"/>
    <lineage>
        <taxon>Eukaryota</taxon>
        <taxon>Viridiplantae</taxon>
        <taxon>Streptophyta</taxon>
        <taxon>Embryophyta</taxon>
        <taxon>Tracheophyta</taxon>
        <taxon>Spermatophyta</taxon>
        <taxon>Magnoliopsida</taxon>
        <taxon>eudicotyledons</taxon>
        <taxon>Gunneridae</taxon>
        <taxon>Pentapetalae</taxon>
        <taxon>asterids</taxon>
        <taxon>Ericales</taxon>
        <taxon>Ericaceae</taxon>
        <taxon>Vaccinioideae</taxon>
        <taxon>Vaccinieae</taxon>
        <taxon>Vaccinium</taxon>
    </lineage>
</organism>
<evidence type="ECO:0000313" key="2">
    <source>
        <dbReference type="Proteomes" id="UP000828048"/>
    </source>
</evidence>
<keyword evidence="2" id="KW-1185">Reference proteome</keyword>